<keyword evidence="5 6" id="KW-0472">Membrane</keyword>
<evidence type="ECO:0000256" key="1">
    <source>
        <dbReference type="ARBA" id="ARBA00004651"/>
    </source>
</evidence>
<reference evidence="8 9" key="1">
    <citation type="journal article" date="2008" name="Int. J. Syst. Evol. Microbiol.">
        <title>Amphritea japonica sp. nov. and Amphritea balenae sp. nov., isolated from the sediment adjacent to sperm whale carcasses off Kagoshima, Japan.</title>
        <authorList>
            <person name="Miyazaki M."/>
            <person name="Nogi Y."/>
            <person name="Fujiwara Y."/>
            <person name="Kawato M."/>
            <person name="Nagahama T."/>
            <person name="Kubokawa K."/>
            <person name="Horikoshi K."/>
        </authorList>
    </citation>
    <scope>NUCLEOTIDE SEQUENCE [LARGE SCALE GENOMIC DNA]</scope>
    <source>
        <strain evidence="8 9">ATCC BAA-1530</strain>
    </source>
</reference>
<accession>A0A7R6PCV3</accession>
<evidence type="ECO:0000256" key="6">
    <source>
        <dbReference type="SAM" id="Phobius"/>
    </source>
</evidence>
<gene>
    <name evidence="8" type="ORF">AMJAP_2130</name>
</gene>
<feature type="transmembrane region" description="Helical" evidence="6">
    <location>
        <begin position="67"/>
        <end position="88"/>
    </location>
</feature>
<proteinExistence type="predicted"/>
<keyword evidence="2" id="KW-1003">Cell membrane</keyword>
<dbReference type="RefSeq" id="WP_019620490.1">
    <property type="nucleotide sequence ID" value="NZ_AP014545.1"/>
</dbReference>
<dbReference type="AlphaFoldDB" id="A0A7R6PCV3"/>
<evidence type="ECO:0000256" key="5">
    <source>
        <dbReference type="ARBA" id="ARBA00023136"/>
    </source>
</evidence>
<evidence type="ECO:0000256" key="3">
    <source>
        <dbReference type="ARBA" id="ARBA00022692"/>
    </source>
</evidence>
<feature type="domain" description="RDD" evidence="7">
    <location>
        <begin position="25"/>
        <end position="160"/>
    </location>
</feature>
<dbReference type="KEGG" id="ajp:AMJAP_2130"/>
<keyword evidence="3 6" id="KW-0812">Transmembrane</keyword>
<keyword evidence="9" id="KW-1185">Reference proteome</keyword>
<dbReference type="PANTHER" id="PTHR36115">
    <property type="entry name" value="PROLINE-RICH ANTIGEN HOMOLOG-RELATED"/>
    <property type="match status" value="1"/>
</dbReference>
<sequence length="166" mass="18845">MNDDNIYSAPEANLEVTEEFELVLASRWTRFWAALLDTLFLSIVFVPAMYLLGIWDQLMADQLSTMSDILLSALVLVAYIILNSYLLANSGQTIGKKLLNIRVVDFETEELLPFWKIVGVRYIPFFILSQIPAAGQTIGLIDSLFIFKKDKRCLHDLLANTKVVKL</sequence>
<evidence type="ECO:0000313" key="9">
    <source>
        <dbReference type="Proteomes" id="UP000595663"/>
    </source>
</evidence>
<protein>
    <recommendedName>
        <fullName evidence="7">RDD domain-containing protein</fullName>
    </recommendedName>
</protein>
<name>A0A7R6PCV3_9GAMM</name>
<dbReference type="InterPro" id="IPR051791">
    <property type="entry name" value="Pra-immunoreactive"/>
</dbReference>
<feature type="transmembrane region" description="Helical" evidence="6">
    <location>
        <begin position="31"/>
        <end position="55"/>
    </location>
</feature>
<dbReference type="PANTHER" id="PTHR36115:SF4">
    <property type="entry name" value="MEMBRANE PROTEIN"/>
    <property type="match status" value="1"/>
</dbReference>
<organism evidence="8 9">
    <name type="scientific">Amphritea japonica ATCC BAA-1530</name>
    <dbReference type="NCBI Taxonomy" id="1278309"/>
    <lineage>
        <taxon>Bacteria</taxon>
        <taxon>Pseudomonadati</taxon>
        <taxon>Pseudomonadota</taxon>
        <taxon>Gammaproteobacteria</taxon>
        <taxon>Oceanospirillales</taxon>
        <taxon>Oceanospirillaceae</taxon>
        <taxon>Amphritea</taxon>
    </lineage>
</organism>
<dbReference type="EMBL" id="AP014545">
    <property type="protein sequence ID" value="BBB26721.1"/>
    <property type="molecule type" value="Genomic_DNA"/>
</dbReference>
<evidence type="ECO:0000256" key="4">
    <source>
        <dbReference type="ARBA" id="ARBA00022989"/>
    </source>
</evidence>
<keyword evidence="4 6" id="KW-1133">Transmembrane helix</keyword>
<evidence type="ECO:0000256" key="2">
    <source>
        <dbReference type="ARBA" id="ARBA00022475"/>
    </source>
</evidence>
<comment type="subcellular location">
    <subcellularLocation>
        <location evidence="1">Cell membrane</location>
        <topology evidence="1">Multi-pass membrane protein</topology>
    </subcellularLocation>
</comment>
<dbReference type="Pfam" id="PF06271">
    <property type="entry name" value="RDD"/>
    <property type="match status" value="1"/>
</dbReference>
<dbReference type="GO" id="GO:0005886">
    <property type="term" value="C:plasma membrane"/>
    <property type="evidence" value="ECO:0007669"/>
    <property type="project" value="UniProtKB-SubCell"/>
</dbReference>
<dbReference type="InterPro" id="IPR010432">
    <property type="entry name" value="RDD"/>
</dbReference>
<dbReference type="Proteomes" id="UP000595663">
    <property type="component" value="Chromosome"/>
</dbReference>
<evidence type="ECO:0000313" key="8">
    <source>
        <dbReference type="EMBL" id="BBB26721.1"/>
    </source>
</evidence>
<evidence type="ECO:0000259" key="7">
    <source>
        <dbReference type="Pfam" id="PF06271"/>
    </source>
</evidence>